<protein>
    <submittedName>
        <fullName evidence="1">Uncharacterized protein</fullName>
    </submittedName>
</protein>
<accession>A0AAV7AR93</accession>
<comment type="caution">
    <text evidence="1">The sequence shown here is derived from an EMBL/GenBank/DDBJ whole genome shotgun (WGS) entry which is preliminary data.</text>
</comment>
<dbReference type="AlphaFoldDB" id="A0AAV7AR93"/>
<organism evidence="1 2">
    <name type="scientific">Engystomops pustulosus</name>
    <name type="common">Tungara frog</name>
    <name type="synonym">Physalaemus pustulosus</name>
    <dbReference type="NCBI Taxonomy" id="76066"/>
    <lineage>
        <taxon>Eukaryota</taxon>
        <taxon>Metazoa</taxon>
        <taxon>Chordata</taxon>
        <taxon>Craniata</taxon>
        <taxon>Vertebrata</taxon>
        <taxon>Euteleostomi</taxon>
        <taxon>Amphibia</taxon>
        <taxon>Batrachia</taxon>
        <taxon>Anura</taxon>
        <taxon>Neobatrachia</taxon>
        <taxon>Hyloidea</taxon>
        <taxon>Leptodactylidae</taxon>
        <taxon>Leiuperinae</taxon>
        <taxon>Engystomops</taxon>
    </lineage>
</organism>
<gene>
    <name evidence="1" type="ORF">GDO81_015712</name>
</gene>
<sequence>MWEMERRGGLAPCRRMAALHYHLFHPLYSISSSGSSDSVRGLNVSRKNYSIIVEITGIQSGLVKQCFNERSQMDSKK</sequence>
<dbReference type="Proteomes" id="UP000824782">
    <property type="component" value="Unassembled WGS sequence"/>
</dbReference>
<proteinExistence type="predicted"/>
<reference evidence="1" key="1">
    <citation type="thesis" date="2020" institute="ProQuest LLC" country="789 East Eisenhower Parkway, Ann Arbor, MI, USA">
        <title>Comparative Genomics and Chromosome Evolution.</title>
        <authorList>
            <person name="Mudd A.B."/>
        </authorList>
    </citation>
    <scope>NUCLEOTIDE SEQUENCE</scope>
    <source>
        <strain evidence="1">237g6f4</strain>
        <tissue evidence="1">Blood</tissue>
    </source>
</reference>
<keyword evidence="2" id="KW-1185">Reference proteome</keyword>
<name>A0AAV7AR93_ENGPU</name>
<dbReference type="EMBL" id="WNYA01000007">
    <property type="protein sequence ID" value="KAG8562529.1"/>
    <property type="molecule type" value="Genomic_DNA"/>
</dbReference>
<evidence type="ECO:0000313" key="2">
    <source>
        <dbReference type="Proteomes" id="UP000824782"/>
    </source>
</evidence>
<evidence type="ECO:0000313" key="1">
    <source>
        <dbReference type="EMBL" id="KAG8562529.1"/>
    </source>
</evidence>